<proteinExistence type="predicted"/>
<keyword evidence="2" id="KW-1185">Reference proteome</keyword>
<accession>A0ACA9LVD7</accession>
<evidence type="ECO:0000313" key="1">
    <source>
        <dbReference type="EMBL" id="CAG8552928.1"/>
    </source>
</evidence>
<feature type="non-terminal residue" evidence="1">
    <location>
        <position position="107"/>
    </location>
</feature>
<comment type="caution">
    <text evidence="1">The sequence shown here is derived from an EMBL/GenBank/DDBJ whole genome shotgun (WGS) entry which is preliminary data.</text>
</comment>
<sequence>MLAIRKHFFNVNEIFELSIKDFDKQWILVNNIWTRFNGYKLDNSDECKTFVCRLLKPKESSRRKENIPSEKLCAKIRITWLAVSNTVRIERVSGTPDHSHSIEENDM</sequence>
<gene>
    <name evidence="1" type="ORF">RPERSI_LOCUS4036</name>
</gene>
<dbReference type="Proteomes" id="UP000789920">
    <property type="component" value="Unassembled WGS sequence"/>
</dbReference>
<reference evidence="1" key="1">
    <citation type="submission" date="2021-06" db="EMBL/GenBank/DDBJ databases">
        <authorList>
            <person name="Kallberg Y."/>
            <person name="Tangrot J."/>
            <person name="Rosling A."/>
        </authorList>
    </citation>
    <scope>NUCLEOTIDE SEQUENCE</scope>
    <source>
        <strain evidence="1">MA461A</strain>
    </source>
</reference>
<name>A0ACA9LVD7_9GLOM</name>
<dbReference type="EMBL" id="CAJVQC010005354">
    <property type="protein sequence ID" value="CAG8552928.1"/>
    <property type="molecule type" value="Genomic_DNA"/>
</dbReference>
<evidence type="ECO:0000313" key="2">
    <source>
        <dbReference type="Proteomes" id="UP000789920"/>
    </source>
</evidence>
<organism evidence="1 2">
    <name type="scientific">Racocetra persica</name>
    <dbReference type="NCBI Taxonomy" id="160502"/>
    <lineage>
        <taxon>Eukaryota</taxon>
        <taxon>Fungi</taxon>
        <taxon>Fungi incertae sedis</taxon>
        <taxon>Mucoromycota</taxon>
        <taxon>Glomeromycotina</taxon>
        <taxon>Glomeromycetes</taxon>
        <taxon>Diversisporales</taxon>
        <taxon>Gigasporaceae</taxon>
        <taxon>Racocetra</taxon>
    </lineage>
</organism>
<protein>
    <submittedName>
        <fullName evidence="1">20096_t:CDS:1</fullName>
    </submittedName>
</protein>